<evidence type="ECO:0000256" key="1">
    <source>
        <dbReference type="SAM" id="MobiDB-lite"/>
    </source>
</evidence>
<keyword evidence="3" id="KW-1185">Reference proteome</keyword>
<dbReference type="AlphaFoldDB" id="A0A8S1VPZ7"/>
<organism evidence="2 3">
    <name type="scientific">Paramecium octaurelia</name>
    <dbReference type="NCBI Taxonomy" id="43137"/>
    <lineage>
        <taxon>Eukaryota</taxon>
        <taxon>Sar</taxon>
        <taxon>Alveolata</taxon>
        <taxon>Ciliophora</taxon>
        <taxon>Intramacronucleata</taxon>
        <taxon>Oligohymenophorea</taxon>
        <taxon>Peniculida</taxon>
        <taxon>Parameciidae</taxon>
        <taxon>Paramecium</taxon>
    </lineage>
</organism>
<comment type="caution">
    <text evidence="2">The sequence shown here is derived from an EMBL/GenBank/DDBJ whole genome shotgun (WGS) entry which is preliminary data.</text>
</comment>
<feature type="compositionally biased region" description="Polar residues" evidence="1">
    <location>
        <begin position="7"/>
        <end position="19"/>
    </location>
</feature>
<sequence length="354" mass="41387">MHLEVHPQNSNYRQNQAGLQSRRENTSKLSQHQSPIIPICLKQSTNRENEVPQEFDGEKSIYKSFIDEYYSVRSNFPNSPSVKFQKKKIFDDVQIPSQKTSQIATRQILNEKSQTNNQEIYHTYQQLSERDATLIQQHPYFENQIKSLQIDTQHQFKLECLKDSSKENLIVFKNKQILITLKRVSLKKNILNCELTFQNIGTAPISVLDVLYSNDQTLRLSKENDCIKSLTPGYGQMSTITVEIVNVPFTIVSVSLEYNNQFFKTYLPITILSFIQDYQTTQSRCFNNHTHYNRLIISKKNWSIESKIIIGNILNSEVEIRVENQNNQLVLYCQSDLEQLNWQILNTLYVLFDL</sequence>
<evidence type="ECO:0000313" key="2">
    <source>
        <dbReference type="EMBL" id="CAD8178553.1"/>
    </source>
</evidence>
<gene>
    <name evidence="2" type="ORF">POCTA_138.1.T0710126</name>
</gene>
<name>A0A8S1VPZ7_PAROT</name>
<dbReference type="Proteomes" id="UP000683925">
    <property type="component" value="Unassembled WGS sequence"/>
</dbReference>
<dbReference type="OrthoDB" id="288124at2759"/>
<dbReference type="EMBL" id="CAJJDP010000070">
    <property type="protein sequence ID" value="CAD8178553.1"/>
    <property type="molecule type" value="Genomic_DNA"/>
</dbReference>
<dbReference type="OMA" id="PYFENQI"/>
<proteinExistence type="predicted"/>
<reference evidence="2" key="1">
    <citation type="submission" date="2021-01" db="EMBL/GenBank/DDBJ databases">
        <authorList>
            <consortium name="Genoscope - CEA"/>
            <person name="William W."/>
        </authorList>
    </citation>
    <scope>NUCLEOTIDE SEQUENCE</scope>
</reference>
<evidence type="ECO:0000313" key="3">
    <source>
        <dbReference type="Proteomes" id="UP000683925"/>
    </source>
</evidence>
<feature type="region of interest" description="Disordered" evidence="1">
    <location>
        <begin position="1"/>
        <end position="33"/>
    </location>
</feature>
<accession>A0A8S1VPZ7</accession>
<protein>
    <submittedName>
        <fullName evidence="2">Uncharacterized protein</fullName>
    </submittedName>
</protein>